<dbReference type="CDD" id="cd06558">
    <property type="entry name" value="crotonase-like"/>
    <property type="match status" value="1"/>
</dbReference>
<gene>
    <name evidence="8" type="ORF">DMC30DRAFT_414314</name>
</gene>
<organism evidence="8 9">
    <name type="scientific">Rhodotorula diobovata</name>
    <dbReference type="NCBI Taxonomy" id="5288"/>
    <lineage>
        <taxon>Eukaryota</taxon>
        <taxon>Fungi</taxon>
        <taxon>Dikarya</taxon>
        <taxon>Basidiomycota</taxon>
        <taxon>Pucciniomycotina</taxon>
        <taxon>Microbotryomycetes</taxon>
        <taxon>Sporidiobolales</taxon>
        <taxon>Sporidiobolaceae</taxon>
        <taxon>Rhodotorula</taxon>
    </lineage>
</organism>
<evidence type="ECO:0000256" key="4">
    <source>
        <dbReference type="ARBA" id="ARBA00023098"/>
    </source>
</evidence>
<dbReference type="InterPro" id="IPR018376">
    <property type="entry name" value="Enoyl-CoA_hyd/isom_CS"/>
</dbReference>
<keyword evidence="9" id="KW-1185">Reference proteome</keyword>
<proteinExistence type="inferred from homology"/>
<dbReference type="Proteomes" id="UP000311382">
    <property type="component" value="Unassembled WGS sequence"/>
</dbReference>
<evidence type="ECO:0000256" key="2">
    <source>
        <dbReference type="ARBA" id="ARBA00012076"/>
    </source>
</evidence>
<evidence type="ECO:0000256" key="1">
    <source>
        <dbReference type="ARBA" id="ARBA00005254"/>
    </source>
</evidence>
<evidence type="ECO:0000313" key="8">
    <source>
        <dbReference type="EMBL" id="TNY23273.1"/>
    </source>
</evidence>
<dbReference type="InterPro" id="IPR001753">
    <property type="entry name" value="Enoyl-CoA_hydra/iso"/>
</dbReference>
<evidence type="ECO:0000256" key="3">
    <source>
        <dbReference type="ARBA" id="ARBA00022832"/>
    </source>
</evidence>
<dbReference type="Gene3D" id="3.90.226.10">
    <property type="entry name" value="2-enoyl-CoA Hydratase, Chain A, domain 1"/>
    <property type="match status" value="1"/>
</dbReference>
<dbReference type="PANTHER" id="PTHR11941:SF54">
    <property type="entry name" value="ENOYL-COA HYDRATASE, MITOCHONDRIAL"/>
    <property type="match status" value="1"/>
</dbReference>
<keyword evidence="3" id="KW-0276">Fatty acid metabolism</keyword>
<dbReference type="FunFam" id="1.10.12.10:FF:000001">
    <property type="entry name" value="Probable enoyl-CoA hydratase, mitochondrial"/>
    <property type="match status" value="1"/>
</dbReference>
<evidence type="ECO:0000256" key="6">
    <source>
        <dbReference type="ARBA" id="ARBA00073937"/>
    </source>
</evidence>
<keyword evidence="4" id="KW-0443">Lipid metabolism</keyword>
<dbReference type="GO" id="GO:0004300">
    <property type="term" value="F:enoyl-CoA hydratase activity"/>
    <property type="evidence" value="ECO:0007669"/>
    <property type="project" value="UniProtKB-EC"/>
</dbReference>
<sequence length="294" mass="31123">MLPALRSTAARAALPRFPRQAIVRFQSSTAAASSSGDYTSILVSTPAPGVSQITLNRPKALNALNSTLFHEINAALRTLSTDDSVGAVVLTGSDKAFAAGADIKEMKDKQFAEVYAGDFLAHWTELSGFRKPIIAAVSGYALGGGCELAMMCDVILASPTAVFGQPEINLGVIPGAGGTQRLTHAIGKSRAMEIVLTGRNFSAQEASEWGLVSRVVPEGQSVVDEAVKVAGKVASKSRIAVQAAKEGVNSAYELSLAQGLHLERRLFHQLFATNDQKIGMKAFAEKQKPKWTHS</sequence>
<dbReference type="GO" id="GO:0006635">
    <property type="term" value="P:fatty acid beta-oxidation"/>
    <property type="evidence" value="ECO:0007669"/>
    <property type="project" value="TreeGrafter"/>
</dbReference>
<dbReference type="Gene3D" id="1.10.12.10">
    <property type="entry name" value="Lyase 2-enoyl-coa Hydratase, Chain A, domain 2"/>
    <property type="match status" value="1"/>
</dbReference>
<dbReference type="OrthoDB" id="2018133at2759"/>
<dbReference type="EMBL" id="SOZI01000013">
    <property type="protein sequence ID" value="TNY23273.1"/>
    <property type="molecule type" value="Genomic_DNA"/>
</dbReference>
<dbReference type="AlphaFoldDB" id="A0A5C5G2B7"/>
<dbReference type="FunFam" id="3.90.226.10:FF:000019">
    <property type="entry name" value="Enoyl-CoA hydratase, mitochondrial"/>
    <property type="match status" value="1"/>
</dbReference>
<evidence type="ECO:0000256" key="5">
    <source>
        <dbReference type="ARBA" id="ARBA00023239"/>
    </source>
</evidence>
<keyword evidence="5" id="KW-0456">Lyase</keyword>
<dbReference type="GO" id="GO:0005739">
    <property type="term" value="C:mitochondrion"/>
    <property type="evidence" value="ECO:0007669"/>
    <property type="project" value="TreeGrafter"/>
</dbReference>
<evidence type="ECO:0000313" key="9">
    <source>
        <dbReference type="Proteomes" id="UP000311382"/>
    </source>
</evidence>
<reference evidence="8 9" key="1">
    <citation type="submission" date="2019-03" db="EMBL/GenBank/DDBJ databases">
        <title>Rhodosporidium diobovatum UCD-FST 08-225 genome sequencing, assembly, and annotation.</title>
        <authorList>
            <person name="Fakankun I.U."/>
            <person name="Fristensky B."/>
            <person name="Levin D.B."/>
        </authorList>
    </citation>
    <scope>NUCLEOTIDE SEQUENCE [LARGE SCALE GENOMIC DNA]</scope>
    <source>
        <strain evidence="8 9">UCD-FST 08-225</strain>
    </source>
</reference>
<comment type="similarity">
    <text evidence="1 7">Belongs to the enoyl-CoA hydratase/isomerase family.</text>
</comment>
<dbReference type="EC" id="4.2.1.17" evidence="2"/>
<dbReference type="InterPro" id="IPR029045">
    <property type="entry name" value="ClpP/crotonase-like_dom_sf"/>
</dbReference>
<dbReference type="Pfam" id="PF00378">
    <property type="entry name" value="ECH_1"/>
    <property type="match status" value="1"/>
</dbReference>
<name>A0A5C5G2B7_9BASI</name>
<dbReference type="STRING" id="5288.A0A5C5G2B7"/>
<protein>
    <recommendedName>
        <fullName evidence="6">Probable enoyl-CoA hydratase, mitochondrial</fullName>
        <ecNumber evidence="2">4.2.1.17</ecNumber>
    </recommendedName>
</protein>
<dbReference type="SUPFAM" id="SSF52096">
    <property type="entry name" value="ClpP/crotonase"/>
    <property type="match status" value="1"/>
</dbReference>
<comment type="caution">
    <text evidence="8">The sequence shown here is derived from an EMBL/GenBank/DDBJ whole genome shotgun (WGS) entry which is preliminary data.</text>
</comment>
<dbReference type="PANTHER" id="PTHR11941">
    <property type="entry name" value="ENOYL-COA HYDRATASE-RELATED"/>
    <property type="match status" value="1"/>
</dbReference>
<dbReference type="InterPro" id="IPR014748">
    <property type="entry name" value="Enoyl-CoA_hydra_C"/>
</dbReference>
<dbReference type="PROSITE" id="PS00166">
    <property type="entry name" value="ENOYL_COA_HYDRATASE"/>
    <property type="match status" value="1"/>
</dbReference>
<evidence type="ECO:0000256" key="7">
    <source>
        <dbReference type="RuleBase" id="RU003707"/>
    </source>
</evidence>
<accession>A0A5C5G2B7</accession>